<dbReference type="EMBL" id="CP091871">
    <property type="protein sequence ID" value="WEU40060.1"/>
    <property type="molecule type" value="Genomic_DNA"/>
</dbReference>
<sequence length="125" mass="13772">MAGESSIISNIMDIPGSSFRIQLEKKTNSALIRILRGLKITKEVEIPIDDLTKNRVVTIIQSELFMPISPFKIMKIVEELFKDIEVKEKSASSTSQLPEAAQPASAQEAVLNPAPEKDSDISKTC</sequence>
<evidence type="ECO:0000256" key="1">
    <source>
        <dbReference type="SAM" id="MobiDB-lite"/>
    </source>
</evidence>
<feature type="compositionally biased region" description="Low complexity" evidence="1">
    <location>
        <begin position="95"/>
        <end position="109"/>
    </location>
</feature>
<evidence type="ECO:0000313" key="3">
    <source>
        <dbReference type="Proteomes" id="UP000186851"/>
    </source>
</evidence>
<protein>
    <submittedName>
        <fullName evidence="2">Uncharacterized protein</fullName>
    </submittedName>
</protein>
<organism evidence="2 3">
    <name type="scientific">Odinarchaeota yellowstonii (strain LCB_4)</name>
    <dbReference type="NCBI Taxonomy" id="1841599"/>
    <lineage>
        <taxon>Archaea</taxon>
        <taxon>Promethearchaeati</taxon>
        <taxon>Candidatus Odinarchaeota</taxon>
        <taxon>Candidatus Odinarchaeia</taxon>
        <taxon>Candidatus Odinarchaeales</taxon>
        <taxon>Candidatus Odinarchaeaceae</taxon>
        <taxon>Candidatus Odinarchaeum</taxon>
    </lineage>
</organism>
<proteinExistence type="predicted"/>
<feature type="region of interest" description="Disordered" evidence="1">
    <location>
        <begin position="91"/>
        <end position="125"/>
    </location>
</feature>
<name>A0AAF0IB66_ODILC</name>
<dbReference type="AlphaFoldDB" id="A0AAF0IB66"/>
<gene>
    <name evidence="2" type="ORF">OdinLCB4_006205</name>
</gene>
<accession>A0AAF0IB66</accession>
<dbReference type="KEGG" id="oyw:OdinLCB4_006205"/>
<evidence type="ECO:0000313" key="2">
    <source>
        <dbReference type="EMBL" id="WEU40060.1"/>
    </source>
</evidence>
<dbReference type="Proteomes" id="UP000186851">
    <property type="component" value="Chromosome"/>
</dbReference>
<reference evidence="2" key="2">
    <citation type="journal article" date="2022" name="Nat. Microbiol.">
        <title>A closed Candidatus Odinarchaeum chromosome exposes Asgard archaeal viruses.</title>
        <authorList>
            <person name="Tamarit D."/>
            <person name="Caceres E.F."/>
            <person name="Krupovic M."/>
            <person name="Nijland R."/>
            <person name="Eme L."/>
            <person name="Robinson N.P."/>
            <person name="Ettema T.J.G."/>
        </authorList>
    </citation>
    <scope>NUCLEOTIDE SEQUENCE</scope>
    <source>
        <strain evidence="2">LCB_4</strain>
    </source>
</reference>
<reference evidence="2" key="1">
    <citation type="journal article" date="2017" name="Nature">
        <title>Asgard archaea illuminate the origin of eukaryotic cellular complexity.</title>
        <authorList>
            <person name="Zaremba-Niedzwiedzka K."/>
            <person name="Caceres E.F."/>
            <person name="Saw J.H."/>
            <person name="Backstrom D."/>
            <person name="Juzokaite L."/>
            <person name="Vancaester E."/>
            <person name="Seitz K.W."/>
            <person name="Anantharaman K."/>
            <person name="Starnawski P."/>
            <person name="Kjeldsen K.U."/>
            <person name="Scott M.B."/>
            <person name="Nunoura T."/>
            <person name="Banfield J.F."/>
            <person name="Schramm A."/>
            <person name="Baker B.J."/>
            <person name="Spang A."/>
            <person name="Ettema T.J.G."/>
        </authorList>
    </citation>
    <scope>NUCLEOTIDE SEQUENCE</scope>
    <source>
        <strain evidence="2">LCB_4</strain>
    </source>
</reference>
<feature type="compositionally biased region" description="Basic and acidic residues" evidence="1">
    <location>
        <begin position="115"/>
        <end position="125"/>
    </location>
</feature>